<evidence type="ECO:0000256" key="2">
    <source>
        <dbReference type="SAM" id="MobiDB-lite"/>
    </source>
</evidence>
<evidence type="ECO:0000256" key="1">
    <source>
        <dbReference type="SAM" id="Coils"/>
    </source>
</evidence>
<feature type="compositionally biased region" description="Basic and acidic residues" evidence="2">
    <location>
        <begin position="377"/>
        <end position="386"/>
    </location>
</feature>
<dbReference type="EMBL" id="JABSTU010000005">
    <property type="protein sequence ID" value="KAH8032165.1"/>
    <property type="molecule type" value="Genomic_DNA"/>
</dbReference>
<keyword evidence="1" id="KW-0175">Coiled coil</keyword>
<reference evidence="3" key="2">
    <citation type="submission" date="2021-09" db="EMBL/GenBank/DDBJ databases">
        <authorList>
            <person name="Jia N."/>
            <person name="Wang J."/>
            <person name="Shi W."/>
            <person name="Du L."/>
            <person name="Sun Y."/>
            <person name="Zhan W."/>
            <person name="Jiang J."/>
            <person name="Wang Q."/>
            <person name="Zhang B."/>
            <person name="Ji P."/>
            <person name="Sakyi L.B."/>
            <person name="Cui X."/>
            <person name="Yuan T."/>
            <person name="Jiang B."/>
            <person name="Yang W."/>
            <person name="Lam T.T.-Y."/>
            <person name="Chang Q."/>
            <person name="Ding S."/>
            <person name="Wang X."/>
            <person name="Zhu J."/>
            <person name="Ruan X."/>
            <person name="Zhao L."/>
            <person name="Wei J."/>
            <person name="Que T."/>
            <person name="Du C."/>
            <person name="Cheng J."/>
            <person name="Dai P."/>
            <person name="Han X."/>
            <person name="Huang E."/>
            <person name="Gao Y."/>
            <person name="Liu J."/>
            <person name="Shao H."/>
            <person name="Ye R."/>
            <person name="Li L."/>
            <person name="Wei W."/>
            <person name="Wang X."/>
            <person name="Wang C."/>
            <person name="Huo Q."/>
            <person name="Li W."/>
            <person name="Guo W."/>
            <person name="Chen H."/>
            <person name="Chen S."/>
            <person name="Zhou L."/>
            <person name="Zhou L."/>
            <person name="Ni X."/>
            <person name="Tian J."/>
            <person name="Zhou Y."/>
            <person name="Sheng Y."/>
            <person name="Liu T."/>
            <person name="Pan Y."/>
            <person name="Xia L."/>
            <person name="Li J."/>
            <person name="Zhao F."/>
            <person name="Cao W."/>
        </authorList>
    </citation>
    <scope>NUCLEOTIDE SEQUENCE</scope>
    <source>
        <strain evidence="3">Rmic-2018</strain>
        <tissue evidence="3">Larvae</tissue>
    </source>
</reference>
<feature type="region of interest" description="Disordered" evidence="2">
    <location>
        <begin position="269"/>
        <end position="295"/>
    </location>
</feature>
<feature type="compositionally biased region" description="Basic residues" evidence="2">
    <location>
        <begin position="283"/>
        <end position="292"/>
    </location>
</feature>
<reference evidence="3" key="1">
    <citation type="journal article" date="2020" name="Cell">
        <title>Large-Scale Comparative Analyses of Tick Genomes Elucidate Their Genetic Diversity and Vector Capacities.</title>
        <authorList>
            <consortium name="Tick Genome and Microbiome Consortium (TIGMIC)"/>
            <person name="Jia N."/>
            <person name="Wang J."/>
            <person name="Shi W."/>
            <person name="Du L."/>
            <person name="Sun Y."/>
            <person name="Zhan W."/>
            <person name="Jiang J.F."/>
            <person name="Wang Q."/>
            <person name="Zhang B."/>
            <person name="Ji P."/>
            <person name="Bell-Sakyi L."/>
            <person name="Cui X.M."/>
            <person name="Yuan T.T."/>
            <person name="Jiang B.G."/>
            <person name="Yang W.F."/>
            <person name="Lam T.T."/>
            <person name="Chang Q.C."/>
            <person name="Ding S.J."/>
            <person name="Wang X.J."/>
            <person name="Zhu J.G."/>
            <person name="Ruan X.D."/>
            <person name="Zhao L."/>
            <person name="Wei J.T."/>
            <person name="Ye R.Z."/>
            <person name="Que T.C."/>
            <person name="Du C.H."/>
            <person name="Zhou Y.H."/>
            <person name="Cheng J.X."/>
            <person name="Dai P.F."/>
            <person name="Guo W.B."/>
            <person name="Han X.H."/>
            <person name="Huang E.J."/>
            <person name="Li L.F."/>
            <person name="Wei W."/>
            <person name="Gao Y.C."/>
            <person name="Liu J.Z."/>
            <person name="Shao H.Z."/>
            <person name="Wang X."/>
            <person name="Wang C.C."/>
            <person name="Yang T.C."/>
            <person name="Huo Q.B."/>
            <person name="Li W."/>
            <person name="Chen H.Y."/>
            <person name="Chen S.E."/>
            <person name="Zhou L.G."/>
            <person name="Ni X.B."/>
            <person name="Tian J.H."/>
            <person name="Sheng Y."/>
            <person name="Liu T."/>
            <person name="Pan Y.S."/>
            <person name="Xia L.Y."/>
            <person name="Li J."/>
            <person name="Zhao F."/>
            <person name="Cao W.C."/>
        </authorList>
    </citation>
    <scope>NUCLEOTIDE SEQUENCE</scope>
    <source>
        <strain evidence="3">Rmic-2018</strain>
    </source>
</reference>
<sequence>MQRLRRETVCRLLVTVLQEREARTKTAVFISVAVHSETRFNRFAELINAFGMATKGTESTSSLDGNTDVSQVRQLVQQWRQAYSQLRFEHQRQRDEIVHLGMHERLSEDNEKLLRRENASLKQALAEHVDAAAKLKKLRAENETLREDLDDARASVCAGQLEHEAKQAELRRQLDAEIRDRREAQRKLDAEIAASASLRDELDARKDENALLAAELKECRELLKTKEQEYRCQVIATKLERDEQVARLEGRLQRLQILRARRLSAAVSRAPAGTGACKERARPRQTPRRRASRNAAAGRVDFIDVSDDRQGLRRGVLQRYRGAENVSELARSRGHGQRPSALYGARRPIRTSPLSKAKGRASLVAAGERARRPVSLPERHNRQTRR</sequence>
<gene>
    <name evidence="3" type="ORF">HPB51_023309</name>
</gene>
<dbReference type="Proteomes" id="UP000821866">
    <property type="component" value="Chromosome 3"/>
</dbReference>
<dbReference type="AlphaFoldDB" id="A0A9J6EDI9"/>
<comment type="caution">
    <text evidence="3">The sequence shown here is derived from an EMBL/GenBank/DDBJ whole genome shotgun (WGS) entry which is preliminary data.</text>
</comment>
<keyword evidence="4" id="KW-1185">Reference proteome</keyword>
<feature type="region of interest" description="Disordered" evidence="2">
    <location>
        <begin position="347"/>
        <end position="386"/>
    </location>
</feature>
<protein>
    <submittedName>
        <fullName evidence="3">Uncharacterized protein</fullName>
    </submittedName>
</protein>
<name>A0A9J6EDI9_RHIMP</name>
<evidence type="ECO:0000313" key="3">
    <source>
        <dbReference type="EMBL" id="KAH8032165.1"/>
    </source>
</evidence>
<accession>A0A9J6EDI9</accession>
<organism evidence="3 4">
    <name type="scientific">Rhipicephalus microplus</name>
    <name type="common">Cattle tick</name>
    <name type="synonym">Boophilus microplus</name>
    <dbReference type="NCBI Taxonomy" id="6941"/>
    <lineage>
        <taxon>Eukaryota</taxon>
        <taxon>Metazoa</taxon>
        <taxon>Ecdysozoa</taxon>
        <taxon>Arthropoda</taxon>
        <taxon>Chelicerata</taxon>
        <taxon>Arachnida</taxon>
        <taxon>Acari</taxon>
        <taxon>Parasitiformes</taxon>
        <taxon>Ixodida</taxon>
        <taxon>Ixodoidea</taxon>
        <taxon>Ixodidae</taxon>
        <taxon>Rhipicephalinae</taxon>
        <taxon>Rhipicephalus</taxon>
        <taxon>Boophilus</taxon>
    </lineage>
</organism>
<evidence type="ECO:0000313" key="4">
    <source>
        <dbReference type="Proteomes" id="UP000821866"/>
    </source>
</evidence>
<proteinExistence type="predicted"/>
<feature type="coiled-coil region" evidence="1">
    <location>
        <begin position="121"/>
        <end position="229"/>
    </location>
</feature>